<reference evidence="2" key="1">
    <citation type="submission" date="2021-01" db="EMBL/GenBank/DDBJ databases">
        <title>Whole genome shotgun sequence of Rugosimonospora africana NBRC 104875.</title>
        <authorList>
            <person name="Komaki H."/>
            <person name="Tamura T."/>
        </authorList>
    </citation>
    <scope>NUCLEOTIDE SEQUENCE</scope>
    <source>
        <strain evidence="2">NBRC 104875</strain>
    </source>
</reference>
<evidence type="ECO:0000313" key="3">
    <source>
        <dbReference type="Proteomes" id="UP000642748"/>
    </source>
</evidence>
<feature type="transmembrane region" description="Helical" evidence="1">
    <location>
        <begin position="25"/>
        <end position="43"/>
    </location>
</feature>
<accession>A0A8J3VU98</accession>
<dbReference type="AlphaFoldDB" id="A0A8J3VU98"/>
<keyword evidence="1" id="KW-1133">Transmembrane helix</keyword>
<dbReference type="Gene3D" id="2.60.120.200">
    <property type="match status" value="1"/>
</dbReference>
<organism evidence="2 3">
    <name type="scientific">Rugosimonospora africana</name>
    <dbReference type="NCBI Taxonomy" id="556532"/>
    <lineage>
        <taxon>Bacteria</taxon>
        <taxon>Bacillati</taxon>
        <taxon>Actinomycetota</taxon>
        <taxon>Actinomycetes</taxon>
        <taxon>Micromonosporales</taxon>
        <taxon>Micromonosporaceae</taxon>
        <taxon>Rugosimonospora</taxon>
    </lineage>
</organism>
<evidence type="ECO:0008006" key="4">
    <source>
        <dbReference type="Google" id="ProtNLM"/>
    </source>
</evidence>
<dbReference type="Pfam" id="PF12679">
    <property type="entry name" value="ABC2_membrane_2"/>
    <property type="match status" value="1"/>
</dbReference>
<evidence type="ECO:0000256" key="1">
    <source>
        <dbReference type="SAM" id="Phobius"/>
    </source>
</evidence>
<keyword evidence="3" id="KW-1185">Reference proteome</keyword>
<dbReference type="PANTHER" id="PTHR37305:SF1">
    <property type="entry name" value="MEMBRANE PROTEIN"/>
    <property type="match status" value="1"/>
</dbReference>
<name>A0A8J3VU98_9ACTN</name>
<gene>
    <name evidence="2" type="ORF">Raf01_65750</name>
</gene>
<sequence length="514" mass="52103">MSAGTRAGLVALVHAEWTKFRTVRAWVVAVLGAALGVMAMGLAPGENGSCGTRGPDSACVLPVGPGGQEVSDSYYFVHRPLTADGSLTVRVTSLTGLLPAMPTDPTAPVGTRPGVIGWAKAGLIVRASTRPGAAYAAIMVTGAHGVRMQDNYTGDVAGPPGTVTATSPRWLRLTRTGDRITGEASADGTRWTTVARVRLPGLPATVPAGLFTTSPPYAQTPSGLLGPAGAETGPTRATAVFDHLDGKGGWSGGPWTGEAFGLPDNAPPLMRGEFTDTGGTLTVSGSGDIAPAVAGATGLGTTVTQTLIGTFLALIAVTVVATLFITAEYRRGLIHTTLSATPRRGGVLAAKAAVVGAVAFATGLVAAAVVVTLGQRVLRDHGVYLHPATVATQVRLVVGTAALLAVAAVLALAIGALLRRSAAAVASVVVLIVLPYLLAISVLPAAAAQWLLRISPAAAFAIQQSAPRYPQVDNLYTPASGYFPLPPWAGLGVLVGWAALAMGLAVVAIRRRDA</sequence>
<protein>
    <recommendedName>
        <fullName evidence="4">ABC-type transport system involved in multi-copper enzyme maturation, permease component</fullName>
    </recommendedName>
</protein>
<evidence type="ECO:0000313" key="2">
    <source>
        <dbReference type="EMBL" id="GIH18403.1"/>
    </source>
</evidence>
<dbReference type="EMBL" id="BONZ01000066">
    <property type="protein sequence ID" value="GIH18403.1"/>
    <property type="molecule type" value="Genomic_DNA"/>
</dbReference>
<comment type="caution">
    <text evidence="2">The sequence shown here is derived from an EMBL/GenBank/DDBJ whole genome shotgun (WGS) entry which is preliminary data.</text>
</comment>
<dbReference type="PANTHER" id="PTHR37305">
    <property type="entry name" value="INTEGRAL MEMBRANE PROTEIN-RELATED"/>
    <property type="match status" value="1"/>
</dbReference>
<dbReference type="Proteomes" id="UP000642748">
    <property type="component" value="Unassembled WGS sequence"/>
</dbReference>
<feature type="transmembrane region" description="Helical" evidence="1">
    <location>
        <begin position="394"/>
        <end position="418"/>
    </location>
</feature>
<keyword evidence="1" id="KW-0472">Membrane</keyword>
<dbReference type="GO" id="GO:0005886">
    <property type="term" value="C:plasma membrane"/>
    <property type="evidence" value="ECO:0007669"/>
    <property type="project" value="UniProtKB-SubCell"/>
</dbReference>
<feature type="transmembrane region" description="Helical" evidence="1">
    <location>
        <begin position="307"/>
        <end position="327"/>
    </location>
</feature>
<feature type="transmembrane region" description="Helical" evidence="1">
    <location>
        <begin position="425"/>
        <end position="447"/>
    </location>
</feature>
<dbReference type="RefSeq" id="WP_203921911.1">
    <property type="nucleotide sequence ID" value="NZ_BONZ01000066.1"/>
</dbReference>
<feature type="transmembrane region" description="Helical" evidence="1">
    <location>
        <begin position="488"/>
        <end position="509"/>
    </location>
</feature>
<dbReference type="GO" id="GO:0140359">
    <property type="term" value="F:ABC-type transporter activity"/>
    <property type="evidence" value="ECO:0007669"/>
    <property type="project" value="InterPro"/>
</dbReference>
<feature type="transmembrane region" description="Helical" evidence="1">
    <location>
        <begin position="348"/>
        <end position="374"/>
    </location>
</feature>
<keyword evidence="1" id="KW-0812">Transmembrane</keyword>
<proteinExistence type="predicted"/>